<protein>
    <recommendedName>
        <fullName evidence="4">DUF3558 domain-containing protein</fullName>
    </recommendedName>
</protein>
<feature type="chain" id="PRO_5038557726" description="DUF3558 domain-containing protein" evidence="1">
    <location>
        <begin position="34"/>
        <end position="204"/>
    </location>
</feature>
<dbReference type="STRING" id="161895.CPHO_00425"/>
<accession>A0A1L7D0M6</accession>
<dbReference type="AlphaFoldDB" id="A0A1L7D0M6"/>
<organism evidence="2 3">
    <name type="scientific">Corynebacterium phocae</name>
    <dbReference type="NCBI Taxonomy" id="161895"/>
    <lineage>
        <taxon>Bacteria</taxon>
        <taxon>Bacillati</taxon>
        <taxon>Actinomycetota</taxon>
        <taxon>Actinomycetes</taxon>
        <taxon>Mycobacteriales</taxon>
        <taxon>Corynebacteriaceae</taxon>
        <taxon>Corynebacterium</taxon>
    </lineage>
</organism>
<dbReference type="EMBL" id="CP009249">
    <property type="protein sequence ID" value="APT91647.1"/>
    <property type="molecule type" value="Genomic_DNA"/>
</dbReference>
<keyword evidence="1" id="KW-0732">Signal</keyword>
<evidence type="ECO:0008006" key="4">
    <source>
        <dbReference type="Google" id="ProtNLM"/>
    </source>
</evidence>
<evidence type="ECO:0000313" key="3">
    <source>
        <dbReference type="Proteomes" id="UP000185491"/>
    </source>
</evidence>
<keyword evidence="3" id="KW-1185">Reference proteome</keyword>
<dbReference type="RefSeq" id="WP_075732281.1">
    <property type="nucleotide sequence ID" value="NZ_CP009249.1"/>
</dbReference>
<evidence type="ECO:0000313" key="2">
    <source>
        <dbReference type="EMBL" id="APT91647.1"/>
    </source>
</evidence>
<feature type="signal peptide" evidence="1">
    <location>
        <begin position="1"/>
        <end position="33"/>
    </location>
</feature>
<dbReference type="KEGG" id="cpho:CPHO_00425"/>
<sequence length="204" mass="21468">MLKNPAQPRTRRSHFPAVMASAALLLGGPAALAGLTPDPVLPNKPVVFDALDFTVDVDGLKCEPNPEAEGAGGWMCGGVEVTHHGYPEIKDPDLFLRRMMRMTAVQQSINAPSAEEYLTDQEPVTDDTTSFRTDPAANLAGFSITGGPANPQEVYAVVLAGPSTQVAELSTHIWQAATGREIPAAALGGIGKFGDVSETSKEQS</sequence>
<name>A0A1L7D0M6_9CORY</name>
<proteinExistence type="predicted"/>
<reference evidence="2 3" key="1">
    <citation type="submission" date="2014-08" db="EMBL/GenBank/DDBJ databases">
        <title>Complete genome sequence of Corynebacterium phocae M408/89/1(T)(=DSM 44612(T)), isolated from the common seal (Phoca vitulina).</title>
        <authorList>
            <person name="Ruckert C."/>
            <person name="Albersmeier A."/>
            <person name="Winkler A."/>
            <person name="Kalinowski J."/>
        </authorList>
    </citation>
    <scope>NUCLEOTIDE SEQUENCE [LARGE SCALE GENOMIC DNA]</scope>
    <source>
        <strain evidence="2 3">M408/89/1</strain>
    </source>
</reference>
<dbReference type="OrthoDB" id="4415963at2"/>
<evidence type="ECO:0000256" key="1">
    <source>
        <dbReference type="SAM" id="SignalP"/>
    </source>
</evidence>
<dbReference type="Proteomes" id="UP000185491">
    <property type="component" value="Chromosome"/>
</dbReference>
<gene>
    <name evidence="2" type="ORF">CPHO_00425</name>
</gene>